<dbReference type="RefSeq" id="WP_183560998.1">
    <property type="nucleotide sequence ID" value="NZ_CBCSLB010000008.1"/>
</dbReference>
<dbReference type="Proteomes" id="UP000518605">
    <property type="component" value="Unassembled WGS sequence"/>
</dbReference>
<accession>A0A7W5C5Y1</accession>
<dbReference type="EMBL" id="JACHXW010000004">
    <property type="protein sequence ID" value="MBB3151758.1"/>
    <property type="molecule type" value="Genomic_DNA"/>
</dbReference>
<evidence type="ECO:0000313" key="2">
    <source>
        <dbReference type="Proteomes" id="UP000518605"/>
    </source>
</evidence>
<sequence>MVHPFIIEPQTYTEFENDAEQIEKCKEWGLLSEKAAKTKMFTYKGHGSQLSCSIIGFADKMTAVVAFDNGQKHCIHPSYLKEMQAANYGSKAAVLTEEAANQEAVAEELSAAPEIAELEAMEVEATPAVQVEETELQPVKVKAPPKEKAKKEKKAKLELPEEKVKMTATVKQFTTVPNNFSDTEDEVVIYEAVSIEDPAIAIEDAWSSHSATLKKFELEIGDIIHFEGKIVAKKLTKHPIPYKINNPAKIQKNKPE</sequence>
<name>A0A7W5C5Y1_9BACL</name>
<dbReference type="AlphaFoldDB" id="A0A7W5C5Y1"/>
<keyword evidence="2" id="KW-1185">Reference proteome</keyword>
<gene>
    <name evidence="1" type="ORF">FHS16_001804</name>
</gene>
<protein>
    <submittedName>
        <fullName evidence="1">Uncharacterized protein</fullName>
    </submittedName>
</protein>
<organism evidence="1 2">
    <name type="scientific">Paenibacillus endophyticus</name>
    <dbReference type="NCBI Taxonomy" id="1294268"/>
    <lineage>
        <taxon>Bacteria</taxon>
        <taxon>Bacillati</taxon>
        <taxon>Bacillota</taxon>
        <taxon>Bacilli</taxon>
        <taxon>Bacillales</taxon>
        <taxon>Paenibacillaceae</taxon>
        <taxon>Paenibacillus</taxon>
    </lineage>
</organism>
<proteinExistence type="predicted"/>
<evidence type="ECO:0000313" key="1">
    <source>
        <dbReference type="EMBL" id="MBB3151758.1"/>
    </source>
</evidence>
<reference evidence="1 2" key="1">
    <citation type="submission" date="2020-08" db="EMBL/GenBank/DDBJ databases">
        <title>Genomic Encyclopedia of Type Strains, Phase III (KMG-III): the genomes of soil and plant-associated and newly described type strains.</title>
        <authorList>
            <person name="Whitman W."/>
        </authorList>
    </citation>
    <scope>NUCLEOTIDE SEQUENCE [LARGE SCALE GENOMIC DNA]</scope>
    <source>
        <strain evidence="1 2">CECT 8234</strain>
    </source>
</reference>
<comment type="caution">
    <text evidence="1">The sequence shown here is derived from an EMBL/GenBank/DDBJ whole genome shotgun (WGS) entry which is preliminary data.</text>
</comment>